<dbReference type="SUPFAM" id="SSF53448">
    <property type="entry name" value="Nucleotide-diphospho-sugar transferases"/>
    <property type="match status" value="1"/>
</dbReference>
<protein>
    <submittedName>
        <fullName evidence="3">Glycosyltransferase family 2 protein</fullName>
    </submittedName>
</protein>
<dbReference type="Gene3D" id="3.90.550.10">
    <property type="entry name" value="Spore Coat Polysaccharide Biosynthesis Protein SpsA, Chain A"/>
    <property type="match status" value="1"/>
</dbReference>
<comment type="caution">
    <text evidence="3">The sequence shown here is derived from an EMBL/GenBank/DDBJ whole genome shotgun (WGS) entry which is preliminary data.</text>
</comment>
<comment type="similarity">
    <text evidence="1">Belongs to the glycosyltransferase 2 family.</text>
</comment>
<evidence type="ECO:0000313" key="4">
    <source>
        <dbReference type="Proteomes" id="UP000239663"/>
    </source>
</evidence>
<dbReference type="Proteomes" id="UP000239663">
    <property type="component" value="Unassembled WGS sequence"/>
</dbReference>
<dbReference type="InterPro" id="IPR001173">
    <property type="entry name" value="Glyco_trans_2-like"/>
</dbReference>
<proteinExistence type="inferred from homology"/>
<organism evidence="3 4">
    <name type="scientific">Pradoshia eiseniae</name>
    <dbReference type="NCBI Taxonomy" id="2064768"/>
    <lineage>
        <taxon>Bacteria</taxon>
        <taxon>Bacillati</taxon>
        <taxon>Bacillota</taxon>
        <taxon>Bacilli</taxon>
        <taxon>Bacillales</taxon>
        <taxon>Bacillaceae</taxon>
        <taxon>Pradoshia</taxon>
    </lineage>
</organism>
<gene>
    <name evidence="3" type="ORF">CYL18_06355</name>
</gene>
<evidence type="ECO:0000313" key="3">
    <source>
        <dbReference type="EMBL" id="PQD96215.1"/>
    </source>
</evidence>
<dbReference type="CDD" id="cd00761">
    <property type="entry name" value="Glyco_tranf_GTA_type"/>
    <property type="match status" value="1"/>
</dbReference>
<sequence length="514" mass="59858">MKNNYRSTAQELLQDKQLNILNHPNSLKNKLFKKKKLVTVICASYNAEKTISKMIESVIDQTLGMENIELIIVDDCSTDKTTEIIQSYTNSYSNISLVKLKQNTGTPGIPRNIGIELATGRYISFIDADDWFHPNGLKTLSDILEETGDYYAVGKTIKVSTNGESIIGEWQSNKERRSVSPFDIPYFFYHLGPPARMVKSSLLYEHHIGFPEMKFAEDKLFFMDVLLNSPSVSTTKEIIYYANRLEENTQSLTRITSVLDKRFSDLKVIKHIKDKKLPVEQEKVLLNRIYEYDFLRTFDSMVFVNSKEKQKFFDLLGMAYETTKDLSYNFLENIEHPTYKLAMELYIEGQIEDFIKLFTWVKKDKYKKYVIQDNIAYFEVPFLTDERRFVEIAMFVRALDSYYSNNQFVQQVEVYSRNIEEINSILIRDRNRVDNEIECSLKFLPGSTSLAYFEVDVAAIEQLQNSAFTLFLKYADYKLANIKKINKTSINYKNKTLEFYITLANNLGLSIKTK</sequence>
<feature type="domain" description="Glycosyltransferase 2-like" evidence="2">
    <location>
        <begin position="39"/>
        <end position="170"/>
    </location>
</feature>
<keyword evidence="3" id="KW-0808">Transferase</keyword>
<dbReference type="GO" id="GO:0016758">
    <property type="term" value="F:hexosyltransferase activity"/>
    <property type="evidence" value="ECO:0007669"/>
    <property type="project" value="UniProtKB-ARBA"/>
</dbReference>
<evidence type="ECO:0000259" key="2">
    <source>
        <dbReference type="Pfam" id="PF00535"/>
    </source>
</evidence>
<reference evidence="3 4" key="1">
    <citation type="submission" date="2017-12" db="EMBL/GenBank/DDBJ databases">
        <title>Taxonomic description and draft genome of Pradoshia cofamensis Gen. nov., sp. nov., a thermotolerant bacillale isolated from anterior gut of earthworm Eisenia fetida.</title>
        <authorList>
            <person name="Saha T."/>
            <person name="Chakraborty R."/>
        </authorList>
    </citation>
    <scope>NUCLEOTIDE SEQUENCE [LARGE SCALE GENOMIC DNA]</scope>
    <source>
        <strain evidence="3 4">EAG3</strain>
    </source>
</reference>
<accession>A0A2S7N2I8</accession>
<dbReference type="Pfam" id="PF00535">
    <property type="entry name" value="Glycos_transf_2"/>
    <property type="match status" value="1"/>
</dbReference>
<dbReference type="PANTHER" id="PTHR22916">
    <property type="entry name" value="GLYCOSYLTRANSFERASE"/>
    <property type="match status" value="1"/>
</dbReference>
<dbReference type="AlphaFoldDB" id="A0A2S7N2I8"/>
<dbReference type="RefSeq" id="WP_104848642.1">
    <property type="nucleotide sequence ID" value="NZ_PKOZ01000002.1"/>
</dbReference>
<dbReference type="OrthoDB" id="396512at2"/>
<evidence type="ECO:0000256" key="1">
    <source>
        <dbReference type="ARBA" id="ARBA00006739"/>
    </source>
</evidence>
<dbReference type="InterPro" id="IPR029044">
    <property type="entry name" value="Nucleotide-diphossugar_trans"/>
</dbReference>
<dbReference type="EMBL" id="PKOZ01000002">
    <property type="protein sequence ID" value="PQD96215.1"/>
    <property type="molecule type" value="Genomic_DNA"/>
</dbReference>
<keyword evidence="4" id="KW-1185">Reference proteome</keyword>
<name>A0A2S7N2I8_9BACI</name>
<dbReference type="PANTHER" id="PTHR22916:SF3">
    <property type="entry name" value="UDP-GLCNAC:BETAGAL BETA-1,3-N-ACETYLGLUCOSAMINYLTRANSFERASE-LIKE PROTEIN 1"/>
    <property type="match status" value="1"/>
</dbReference>